<evidence type="ECO:0000313" key="3">
    <source>
        <dbReference type="Proteomes" id="UP000518681"/>
    </source>
</evidence>
<name>A0AAW3UQL7_9BURK</name>
<sequence length="29" mass="3357">MMDLAMAMGLTLFGMFAASTVYFFYKLER</sequence>
<keyword evidence="1" id="KW-0812">Transmembrane</keyword>
<dbReference type="AlphaFoldDB" id="A0AAW3UQL7"/>
<keyword evidence="1" id="KW-1133">Transmembrane helix</keyword>
<keyword evidence="1" id="KW-0472">Membrane</keyword>
<evidence type="ECO:0000256" key="1">
    <source>
        <dbReference type="SAM" id="Phobius"/>
    </source>
</evidence>
<protein>
    <submittedName>
        <fullName evidence="2">Biopolymer transport protein ExbB/TolQ</fullName>
    </submittedName>
</protein>
<accession>A0AAW3UQL7</accession>
<comment type="caution">
    <text evidence="2">The sequence shown here is derived from an EMBL/GenBank/DDBJ whole genome shotgun (WGS) entry which is preliminary data.</text>
</comment>
<reference evidence="2 3" key="1">
    <citation type="submission" date="2020-08" db="EMBL/GenBank/DDBJ databases">
        <title>Genomic Encyclopedia of Type Strains, Phase IV (KMG-V): Genome sequencing to study the core and pangenomes of soil and plant-associated prokaryotes.</title>
        <authorList>
            <person name="Whitman W."/>
        </authorList>
    </citation>
    <scope>NUCLEOTIDE SEQUENCE [LARGE SCALE GENOMIC DNA]</scope>
    <source>
        <strain evidence="2 3">SEMIA 4013</strain>
    </source>
</reference>
<dbReference type="Proteomes" id="UP000518681">
    <property type="component" value="Unassembled WGS sequence"/>
</dbReference>
<dbReference type="EMBL" id="JACIIK010000001">
    <property type="protein sequence ID" value="MBB6199842.1"/>
    <property type="molecule type" value="Genomic_DNA"/>
</dbReference>
<feature type="transmembrane region" description="Helical" evidence="1">
    <location>
        <begin position="6"/>
        <end position="25"/>
    </location>
</feature>
<evidence type="ECO:0000313" key="2">
    <source>
        <dbReference type="EMBL" id="MBB6199842.1"/>
    </source>
</evidence>
<organism evidence="2 3">
    <name type="scientific">Paraburkholderia fungorum</name>
    <dbReference type="NCBI Taxonomy" id="134537"/>
    <lineage>
        <taxon>Bacteria</taxon>
        <taxon>Pseudomonadati</taxon>
        <taxon>Pseudomonadota</taxon>
        <taxon>Betaproteobacteria</taxon>
        <taxon>Burkholderiales</taxon>
        <taxon>Burkholderiaceae</taxon>
        <taxon>Paraburkholderia</taxon>
    </lineage>
</organism>
<gene>
    <name evidence="2" type="ORF">GGD69_000663</name>
</gene>
<proteinExistence type="predicted"/>